<dbReference type="Gene3D" id="3.40.50.300">
    <property type="entry name" value="P-loop containing nucleotide triphosphate hydrolases"/>
    <property type="match status" value="2"/>
</dbReference>
<dbReference type="PROSITE" id="PS00211">
    <property type="entry name" value="ABC_TRANSPORTER_1"/>
    <property type="match status" value="2"/>
</dbReference>
<dbReference type="OrthoDB" id="9808609at2"/>
<keyword evidence="2" id="KW-0547">Nucleotide-binding</keyword>
<evidence type="ECO:0000256" key="2">
    <source>
        <dbReference type="ARBA" id="ARBA00022741"/>
    </source>
</evidence>
<dbReference type="PROSITE" id="PS50893">
    <property type="entry name" value="ABC_TRANSPORTER_2"/>
    <property type="match status" value="2"/>
</dbReference>
<dbReference type="Pfam" id="PF00005">
    <property type="entry name" value="ABC_tran"/>
    <property type="match status" value="2"/>
</dbReference>
<dbReference type="InterPro" id="IPR017871">
    <property type="entry name" value="ABC_transporter-like_CS"/>
</dbReference>
<keyword evidence="1" id="KW-0677">Repeat</keyword>
<organism evidence="6 7">
    <name type="scientific">Stenotrophomonas daejeonensis</name>
    <dbReference type="NCBI Taxonomy" id="659018"/>
    <lineage>
        <taxon>Bacteria</taxon>
        <taxon>Pseudomonadati</taxon>
        <taxon>Pseudomonadota</taxon>
        <taxon>Gammaproteobacteria</taxon>
        <taxon>Lysobacterales</taxon>
        <taxon>Lysobacteraceae</taxon>
        <taxon>Stenotrophomonas</taxon>
    </lineage>
</organism>
<comment type="caution">
    <text evidence="6">The sequence shown here is derived from an EMBL/GenBank/DDBJ whole genome shotgun (WGS) entry which is preliminary data.</text>
</comment>
<evidence type="ECO:0000256" key="1">
    <source>
        <dbReference type="ARBA" id="ARBA00022737"/>
    </source>
</evidence>
<proteinExistence type="predicted"/>
<dbReference type="InterPro" id="IPR003439">
    <property type="entry name" value="ABC_transporter-like_ATP-bd"/>
</dbReference>
<accession>A0A0R0E2J0</accession>
<dbReference type="CDD" id="cd03221">
    <property type="entry name" value="ABCF_EF-3"/>
    <property type="match status" value="1"/>
</dbReference>
<dbReference type="PANTHER" id="PTHR19211">
    <property type="entry name" value="ATP-BINDING TRANSPORT PROTEIN-RELATED"/>
    <property type="match status" value="1"/>
</dbReference>
<dbReference type="InterPro" id="IPR050611">
    <property type="entry name" value="ABCF"/>
</dbReference>
<dbReference type="EMBL" id="LDJP01000002">
    <property type="protein sequence ID" value="KRG88396.1"/>
    <property type="molecule type" value="Genomic_DNA"/>
</dbReference>
<keyword evidence="7" id="KW-1185">Reference proteome</keyword>
<dbReference type="GO" id="GO:0005524">
    <property type="term" value="F:ATP binding"/>
    <property type="evidence" value="ECO:0007669"/>
    <property type="project" value="UniProtKB-KW"/>
</dbReference>
<dbReference type="FunFam" id="3.40.50.300:FF:001320">
    <property type="entry name" value="Heme ABC transporter ATP-binding protein"/>
    <property type="match status" value="1"/>
</dbReference>
<dbReference type="AlphaFoldDB" id="A0A0R0E2J0"/>
<dbReference type="InterPro" id="IPR003593">
    <property type="entry name" value="AAA+_ATPase"/>
</dbReference>
<dbReference type="GO" id="GO:0016887">
    <property type="term" value="F:ATP hydrolysis activity"/>
    <property type="evidence" value="ECO:0007669"/>
    <property type="project" value="InterPro"/>
</dbReference>
<gene>
    <name evidence="6" type="ORF">ABB34_00195</name>
</gene>
<dbReference type="RefSeq" id="WP_057639224.1">
    <property type="nucleotide sequence ID" value="NZ_LDJP01000002.1"/>
</dbReference>
<evidence type="ECO:0000256" key="4">
    <source>
        <dbReference type="SAM" id="MobiDB-lite"/>
    </source>
</evidence>
<sequence length="538" mass="58716">MTTTPFLTLESVCWQLPDGELLFSDLNETFDARPTGLVGRNGAGKSVLARLLAGHLQPTHGRCLRSGPAAYLPQQVDASPTDSVADLAGMGEALAALQRIEAGSSDVADFETLDERWQLRAQLQAELEQMELRGVSADTPACQLSGGQRMRVALAGAFLSEADFLILDEPSNHLDAQGRRLLREQLRRWPRGLLVVSHDRELLGDMQRIVELSPLGLRSHGGNYEFHAARRAEEKALATRTLQQSRHERRRGEQLLREQRERLERRSARGNRQAADSNQAPILLGGQKQRAQASAGKAHLQQQAQREQLDEQVRLAAAQVDDPAPVVLLPAAFTAAAPERIARLDKVALPFVEGPLAAIDLLLRRGERLALTGRNGSGKSVLLKVLAGRLQPLHGTVETSAPHAWLDQHLALPVPRATAMAQLLHANPSMAEAELRTRLALLGLDAERVRQPVETLSGGERMKLALACALYAQPSAQLLLLDEPANHLDLEAMQALEAMLRDWPGTLLVAAHDEAFLHGIGITGRLHAAANGWRRLPS</sequence>
<dbReference type="InterPro" id="IPR027417">
    <property type="entry name" value="P-loop_NTPase"/>
</dbReference>
<dbReference type="STRING" id="659018.ABB34_00195"/>
<keyword evidence="3 6" id="KW-0067">ATP-binding</keyword>
<dbReference type="PANTHER" id="PTHR19211:SF6">
    <property type="entry name" value="BLL7188 PROTEIN"/>
    <property type="match status" value="1"/>
</dbReference>
<dbReference type="Proteomes" id="UP000050940">
    <property type="component" value="Unassembled WGS sequence"/>
</dbReference>
<protein>
    <submittedName>
        <fullName evidence="6">ABC transporter ATP-binding protein</fullName>
    </submittedName>
</protein>
<feature type="region of interest" description="Disordered" evidence="4">
    <location>
        <begin position="264"/>
        <end position="306"/>
    </location>
</feature>
<dbReference type="PATRIC" id="fig|659018.3.peg.752"/>
<feature type="domain" description="ABC transporter" evidence="5">
    <location>
        <begin position="339"/>
        <end position="538"/>
    </location>
</feature>
<dbReference type="SMART" id="SM00382">
    <property type="entry name" value="AAA"/>
    <property type="match status" value="2"/>
</dbReference>
<evidence type="ECO:0000313" key="7">
    <source>
        <dbReference type="Proteomes" id="UP000050940"/>
    </source>
</evidence>
<name>A0A0R0E2J0_9GAMM</name>
<evidence type="ECO:0000256" key="3">
    <source>
        <dbReference type="ARBA" id="ARBA00022840"/>
    </source>
</evidence>
<feature type="domain" description="ABC transporter" evidence="5">
    <location>
        <begin position="7"/>
        <end position="239"/>
    </location>
</feature>
<reference evidence="6 7" key="1">
    <citation type="submission" date="2015-05" db="EMBL/GenBank/DDBJ databases">
        <title>Genome sequencing and analysis of members of genus Stenotrophomonas.</title>
        <authorList>
            <person name="Patil P.P."/>
            <person name="Midha S."/>
            <person name="Patil P.B."/>
        </authorList>
    </citation>
    <scope>NUCLEOTIDE SEQUENCE [LARGE SCALE GENOMIC DNA]</scope>
    <source>
        <strain evidence="6 7">JCM 16244</strain>
    </source>
</reference>
<dbReference type="SUPFAM" id="SSF52540">
    <property type="entry name" value="P-loop containing nucleoside triphosphate hydrolases"/>
    <property type="match status" value="2"/>
</dbReference>
<evidence type="ECO:0000313" key="6">
    <source>
        <dbReference type="EMBL" id="KRG88396.1"/>
    </source>
</evidence>
<evidence type="ECO:0000259" key="5">
    <source>
        <dbReference type="PROSITE" id="PS50893"/>
    </source>
</evidence>